<sequence>MSLILNTLVGKTLTTLGASAFSVLIYLGSVSKSANSSVVTFNNSRGGGGHKLHTIEGKKDNVEIPASPAKNQQNTVALPKLTSAAQEDLLHSSLESTSAVSPKVLKFTEVRLPEQLKNEKLKDREAPKLVEDILQLLKGELWATKSFHNLWIYKIEAVLPRTSDLVQDREFVSTEEVNSYTSGDFGVQSDSVNAKKVSISLNSEALLKIQQTGEKARERLNSILSMRSEIAAQFFSGADKLEFSFHSSPGANVLRFSKSIEGKHYYLDIYFSGDTGENQLSIARVNYKDKTWWQSDYYQANGSWSKWRNHIGGNREMTQKMGQTWTELDEEFAGMFTKLDSKPEITWKFFSVISQCLRSSECAQLFRKSIVLSQRNTGIDRSLSWVEDHYRNIHPFSELFYKVSNQEYSLNS</sequence>
<proteinExistence type="predicted"/>
<reference evidence="1" key="1">
    <citation type="submission" date="2011-11" db="EMBL/GenBank/DDBJ databases">
        <title>Complete genome sequence of Candidatus Mycoplasma haemominutum.</title>
        <authorList>
            <person name="Barker E.N."/>
            <person name="Darby A.C."/>
            <person name="Helps C.R."/>
            <person name="Peters I.R."/>
            <person name="Hughes M.A."/>
            <person name="Radford A.D."/>
            <person name="Novacco M."/>
            <person name="Boretti F."/>
            <person name="Hofmann-Lehmann R."/>
            <person name="Tasker S."/>
        </authorList>
    </citation>
    <scope>NUCLEOTIDE SEQUENCE</scope>
    <source>
        <strain evidence="1">Birmingham 1</strain>
    </source>
</reference>
<protein>
    <submittedName>
        <fullName evidence="1">Uncharacterized protein</fullName>
    </submittedName>
</protein>
<dbReference type="AlphaFoldDB" id="G8C2T2"/>
<dbReference type="EMBL" id="HE613254">
    <property type="protein sequence ID" value="CCE66630.1"/>
    <property type="molecule type" value="Genomic_DNA"/>
</dbReference>
<gene>
    <name evidence="1" type="ORF">MHM_01120</name>
</gene>
<evidence type="ECO:0000313" key="1">
    <source>
        <dbReference type="EMBL" id="CCE66630.1"/>
    </source>
</evidence>
<dbReference type="HOGENOM" id="CLU_690173_0_0_14"/>
<dbReference type="PATRIC" id="fig|1116213.3.peg.122"/>
<dbReference type="RefSeq" id="WP_015511495.1">
    <property type="nucleotide sequence ID" value="NC_021007.1"/>
</dbReference>
<organism evidence="1">
    <name type="scientific">Candidatus Mycoplasma haematominutum 'Birmingham 1'</name>
    <dbReference type="NCBI Taxonomy" id="1116213"/>
    <lineage>
        <taxon>Bacteria</taxon>
        <taxon>Bacillati</taxon>
        <taxon>Mycoplasmatota</taxon>
        <taxon>Mollicutes</taxon>
        <taxon>Mycoplasmataceae</taxon>
        <taxon>Mycoplasma</taxon>
    </lineage>
</organism>
<accession>G8C2T2</accession>
<dbReference type="KEGG" id="mhb:MHM_01120"/>
<name>G8C2T2_9MOLU</name>
<reference evidence="1" key="2">
    <citation type="submission" date="2011-11" db="EMBL/GenBank/DDBJ databases">
        <authorList>
            <person name="Barker E."/>
        </authorList>
    </citation>
    <scope>NUCLEOTIDE SEQUENCE</scope>
    <source>
        <strain evidence="1">Birmingham 1</strain>
    </source>
</reference>